<accession>A0A087SXS2</accession>
<comment type="subcellular location">
    <subcellularLocation>
        <location evidence="1">Nucleus</location>
    </subcellularLocation>
</comment>
<dbReference type="SUPFAM" id="SSF46689">
    <property type="entry name" value="Homeodomain-like"/>
    <property type="match status" value="1"/>
</dbReference>
<dbReference type="GO" id="GO:0003677">
    <property type="term" value="F:DNA binding"/>
    <property type="evidence" value="ECO:0007669"/>
    <property type="project" value="InterPro"/>
</dbReference>
<proteinExistence type="predicted"/>
<dbReference type="PANTHER" id="PTHR23022">
    <property type="entry name" value="TRANSPOSABLE ELEMENT-RELATED"/>
    <property type="match status" value="1"/>
</dbReference>
<evidence type="ECO:0000256" key="1">
    <source>
        <dbReference type="ARBA" id="ARBA00004123"/>
    </source>
</evidence>
<dbReference type="Proteomes" id="UP000054359">
    <property type="component" value="Unassembled WGS sequence"/>
</dbReference>
<evidence type="ECO:0000313" key="3">
    <source>
        <dbReference type="EMBL" id="KFM57661.1"/>
    </source>
</evidence>
<dbReference type="InterPro" id="IPR002492">
    <property type="entry name" value="Transposase_Tc1-like"/>
</dbReference>
<evidence type="ECO:0000259" key="2">
    <source>
        <dbReference type="Pfam" id="PF01498"/>
    </source>
</evidence>
<dbReference type="PANTHER" id="PTHR23022:SF135">
    <property type="entry name" value="SI:DKEY-77F5.3"/>
    <property type="match status" value="1"/>
</dbReference>
<name>A0A087SXS2_STEMI</name>
<dbReference type="Pfam" id="PF01498">
    <property type="entry name" value="HTH_Tnp_Tc3_2"/>
    <property type="match status" value="1"/>
</dbReference>
<evidence type="ECO:0000313" key="4">
    <source>
        <dbReference type="Proteomes" id="UP000054359"/>
    </source>
</evidence>
<dbReference type="InterPro" id="IPR009057">
    <property type="entry name" value="Homeodomain-like_sf"/>
</dbReference>
<dbReference type="InterPro" id="IPR036397">
    <property type="entry name" value="RNaseH_sf"/>
</dbReference>
<dbReference type="STRING" id="407821.A0A087SXS2"/>
<dbReference type="OrthoDB" id="4611861at2759"/>
<dbReference type="GO" id="GO:0006313">
    <property type="term" value="P:DNA transposition"/>
    <property type="evidence" value="ECO:0007669"/>
    <property type="project" value="InterPro"/>
</dbReference>
<reference evidence="3 4" key="1">
    <citation type="submission" date="2013-11" db="EMBL/GenBank/DDBJ databases">
        <title>Genome sequencing of Stegodyphus mimosarum.</title>
        <authorList>
            <person name="Bechsgaard J."/>
        </authorList>
    </citation>
    <scope>NUCLEOTIDE SEQUENCE [LARGE SCALE GENOMIC DNA]</scope>
</reference>
<organism evidence="3 4">
    <name type="scientific">Stegodyphus mimosarum</name>
    <name type="common">African social velvet spider</name>
    <dbReference type="NCBI Taxonomy" id="407821"/>
    <lineage>
        <taxon>Eukaryota</taxon>
        <taxon>Metazoa</taxon>
        <taxon>Ecdysozoa</taxon>
        <taxon>Arthropoda</taxon>
        <taxon>Chelicerata</taxon>
        <taxon>Arachnida</taxon>
        <taxon>Araneae</taxon>
        <taxon>Araneomorphae</taxon>
        <taxon>Entelegynae</taxon>
        <taxon>Eresoidea</taxon>
        <taxon>Eresidae</taxon>
        <taxon>Stegodyphus</taxon>
    </lineage>
</organism>
<protein>
    <submittedName>
        <fullName evidence="3">Transposable element Tcb1 transposase</fullName>
    </submittedName>
</protein>
<sequence>MIIGFRAKGGSISETAEFVNCSRAAVVKVYRAWQNGTVQNQRRGKCGAPRAIDDRGERRLRRCVRADRRATVEQLTTKMNQGATKSVSQSTIQRTLLRLGLRSRRLVRAPMLTAVHRRRRLEFARQYSSWTSTEWRQVAFSDESRFMLHRTDGRWRIRRETSERNHPATIAGTVQAGGGSIMVWGMFSWHSLGSLIIVEGTMDQYKYASVLADHVHPYMRIGFPQDDCIFQQDSARCHTAASLPEGEDTNEDIILQTEKRKVKSYRAMGPQFLFMDDNAPPHRTVTVEELLESEDIEHMDWSARSLDLNPVKHVRNLLGRPVAARNLSPVTIPKLRLVLQEERAAVSQQLINDHISSIHK</sequence>
<feature type="non-terminal residue" evidence="3">
    <location>
        <position position="360"/>
    </location>
</feature>
<dbReference type="EMBL" id="KK112437">
    <property type="protein sequence ID" value="KFM57661.1"/>
    <property type="molecule type" value="Genomic_DNA"/>
</dbReference>
<dbReference type="GO" id="GO:0015074">
    <property type="term" value="P:DNA integration"/>
    <property type="evidence" value="ECO:0007669"/>
    <property type="project" value="InterPro"/>
</dbReference>
<dbReference type="GO" id="GO:0005634">
    <property type="term" value="C:nucleus"/>
    <property type="evidence" value="ECO:0007669"/>
    <property type="project" value="UniProtKB-SubCell"/>
</dbReference>
<dbReference type="Gene3D" id="3.30.420.10">
    <property type="entry name" value="Ribonuclease H-like superfamily/Ribonuclease H"/>
    <property type="match status" value="2"/>
</dbReference>
<keyword evidence="4" id="KW-1185">Reference proteome</keyword>
<dbReference type="AlphaFoldDB" id="A0A087SXS2"/>
<dbReference type="InterPro" id="IPR052338">
    <property type="entry name" value="Transposase_5"/>
</dbReference>
<gene>
    <name evidence="3" type="ORF">X975_14706</name>
</gene>
<feature type="domain" description="Transposase Tc1-like" evidence="2">
    <location>
        <begin position="58"/>
        <end position="127"/>
    </location>
</feature>